<accession>A0A9P5MNH6</accession>
<sequence>MAVPCLILYCTAYERMGSGGNTRGRDDLLSVCQCPEWTGERLTAPPMEWERTARQLNLFRSEGSEVRRRDEKRGVLEAVPIKLTASRESSKDGIWLSRCKAVPSDKMLESYDRKGDRIKGYSKKKQDRMHNNNSQVQSRRHSTAIKLVPHREAVHSQPSARESSPTRRVGVVTVFPVKYRKLAAFLGWRGDPDQPGPGNAEMAVL</sequence>
<evidence type="ECO:0000313" key="3">
    <source>
        <dbReference type="Proteomes" id="UP000759537"/>
    </source>
</evidence>
<reference evidence="2" key="1">
    <citation type="submission" date="2019-10" db="EMBL/GenBank/DDBJ databases">
        <authorList>
            <consortium name="DOE Joint Genome Institute"/>
            <person name="Kuo A."/>
            <person name="Miyauchi S."/>
            <person name="Kiss E."/>
            <person name="Drula E."/>
            <person name="Kohler A."/>
            <person name="Sanchez-Garcia M."/>
            <person name="Andreopoulos B."/>
            <person name="Barry K.W."/>
            <person name="Bonito G."/>
            <person name="Buee M."/>
            <person name="Carver A."/>
            <person name="Chen C."/>
            <person name="Cichocki N."/>
            <person name="Clum A."/>
            <person name="Culley D."/>
            <person name="Crous P.W."/>
            <person name="Fauchery L."/>
            <person name="Girlanda M."/>
            <person name="Hayes R."/>
            <person name="Keri Z."/>
            <person name="LaButti K."/>
            <person name="Lipzen A."/>
            <person name="Lombard V."/>
            <person name="Magnuson J."/>
            <person name="Maillard F."/>
            <person name="Morin E."/>
            <person name="Murat C."/>
            <person name="Nolan M."/>
            <person name="Ohm R."/>
            <person name="Pangilinan J."/>
            <person name="Pereira M."/>
            <person name="Perotto S."/>
            <person name="Peter M."/>
            <person name="Riley R."/>
            <person name="Sitrit Y."/>
            <person name="Stielow B."/>
            <person name="Szollosi G."/>
            <person name="Zifcakova L."/>
            <person name="Stursova M."/>
            <person name="Spatafora J.W."/>
            <person name="Tedersoo L."/>
            <person name="Vaario L.-M."/>
            <person name="Yamada A."/>
            <person name="Yan M."/>
            <person name="Wang P."/>
            <person name="Xu J."/>
            <person name="Bruns T."/>
            <person name="Baldrian P."/>
            <person name="Vilgalys R."/>
            <person name="Henrissat B."/>
            <person name="Grigoriev I.V."/>
            <person name="Hibbett D."/>
            <person name="Nagy L.G."/>
            <person name="Martin F.M."/>
        </authorList>
    </citation>
    <scope>NUCLEOTIDE SEQUENCE</scope>
    <source>
        <strain evidence="2">Prilba</strain>
    </source>
</reference>
<evidence type="ECO:0000313" key="2">
    <source>
        <dbReference type="EMBL" id="KAF8464988.1"/>
    </source>
</evidence>
<proteinExistence type="predicted"/>
<gene>
    <name evidence="2" type="ORF">DFH94DRAFT_848730</name>
</gene>
<dbReference type="EMBL" id="WHVB01000050">
    <property type="protein sequence ID" value="KAF8464988.1"/>
    <property type="molecule type" value="Genomic_DNA"/>
</dbReference>
<keyword evidence="3" id="KW-1185">Reference proteome</keyword>
<dbReference type="Proteomes" id="UP000759537">
    <property type="component" value="Unassembled WGS sequence"/>
</dbReference>
<protein>
    <submittedName>
        <fullName evidence="2">Uncharacterized protein</fullName>
    </submittedName>
</protein>
<feature type="region of interest" description="Disordered" evidence="1">
    <location>
        <begin position="119"/>
        <end position="142"/>
    </location>
</feature>
<organism evidence="2 3">
    <name type="scientific">Russula ochroleuca</name>
    <dbReference type="NCBI Taxonomy" id="152965"/>
    <lineage>
        <taxon>Eukaryota</taxon>
        <taxon>Fungi</taxon>
        <taxon>Dikarya</taxon>
        <taxon>Basidiomycota</taxon>
        <taxon>Agaricomycotina</taxon>
        <taxon>Agaricomycetes</taxon>
        <taxon>Russulales</taxon>
        <taxon>Russulaceae</taxon>
        <taxon>Russula</taxon>
    </lineage>
</organism>
<reference evidence="2" key="2">
    <citation type="journal article" date="2020" name="Nat. Commun.">
        <title>Large-scale genome sequencing of mycorrhizal fungi provides insights into the early evolution of symbiotic traits.</title>
        <authorList>
            <person name="Miyauchi S."/>
            <person name="Kiss E."/>
            <person name="Kuo A."/>
            <person name="Drula E."/>
            <person name="Kohler A."/>
            <person name="Sanchez-Garcia M."/>
            <person name="Morin E."/>
            <person name="Andreopoulos B."/>
            <person name="Barry K.W."/>
            <person name="Bonito G."/>
            <person name="Buee M."/>
            <person name="Carver A."/>
            <person name="Chen C."/>
            <person name="Cichocki N."/>
            <person name="Clum A."/>
            <person name="Culley D."/>
            <person name="Crous P.W."/>
            <person name="Fauchery L."/>
            <person name="Girlanda M."/>
            <person name="Hayes R.D."/>
            <person name="Keri Z."/>
            <person name="LaButti K."/>
            <person name="Lipzen A."/>
            <person name="Lombard V."/>
            <person name="Magnuson J."/>
            <person name="Maillard F."/>
            <person name="Murat C."/>
            <person name="Nolan M."/>
            <person name="Ohm R.A."/>
            <person name="Pangilinan J."/>
            <person name="Pereira M.F."/>
            <person name="Perotto S."/>
            <person name="Peter M."/>
            <person name="Pfister S."/>
            <person name="Riley R."/>
            <person name="Sitrit Y."/>
            <person name="Stielow J.B."/>
            <person name="Szollosi G."/>
            <person name="Zifcakova L."/>
            <person name="Stursova M."/>
            <person name="Spatafora J.W."/>
            <person name="Tedersoo L."/>
            <person name="Vaario L.M."/>
            <person name="Yamada A."/>
            <person name="Yan M."/>
            <person name="Wang P."/>
            <person name="Xu J."/>
            <person name="Bruns T."/>
            <person name="Baldrian P."/>
            <person name="Vilgalys R."/>
            <person name="Dunand C."/>
            <person name="Henrissat B."/>
            <person name="Grigoriev I.V."/>
            <person name="Hibbett D."/>
            <person name="Nagy L.G."/>
            <person name="Martin F.M."/>
        </authorList>
    </citation>
    <scope>NUCLEOTIDE SEQUENCE</scope>
    <source>
        <strain evidence="2">Prilba</strain>
    </source>
</reference>
<dbReference type="AlphaFoldDB" id="A0A9P5MNH6"/>
<evidence type="ECO:0000256" key="1">
    <source>
        <dbReference type="SAM" id="MobiDB-lite"/>
    </source>
</evidence>
<comment type="caution">
    <text evidence="2">The sequence shown here is derived from an EMBL/GenBank/DDBJ whole genome shotgun (WGS) entry which is preliminary data.</text>
</comment>
<name>A0A9P5MNH6_9AGAM</name>